<dbReference type="PANTHER" id="PTHR30425:SF1">
    <property type="entry name" value="PHOSPHATE TRANSPORT SYSTEM PERMEASE PROTEIN PSTC"/>
    <property type="match status" value="1"/>
</dbReference>
<evidence type="ECO:0000256" key="4">
    <source>
        <dbReference type="SAM" id="Phobius"/>
    </source>
</evidence>
<feature type="transmembrane region" description="Helical" evidence="4">
    <location>
        <begin position="32"/>
        <end position="56"/>
    </location>
</feature>
<evidence type="ECO:0000256" key="1">
    <source>
        <dbReference type="ARBA" id="ARBA00004651"/>
    </source>
</evidence>
<keyword evidence="2" id="KW-0813">Transport</keyword>
<gene>
    <name evidence="5" type="ORF">KA717_01230</name>
</gene>
<dbReference type="InterPro" id="IPR051124">
    <property type="entry name" value="Phosphate_Transport_Permease"/>
</dbReference>
<dbReference type="EMBL" id="CP073041">
    <property type="protein sequence ID" value="UXE61635.1"/>
    <property type="molecule type" value="Genomic_DNA"/>
</dbReference>
<dbReference type="Proteomes" id="UP001065613">
    <property type="component" value="Chromosome"/>
</dbReference>
<dbReference type="AlphaFoldDB" id="A0A977L089"/>
<keyword evidence="4" id="KW-0812">Transmembrane</keyword>
<evidence type="ECO:0000313" key="5">
    <source>
        <dbReference type="EMBL" id="UXE61635.1"/>
    </source>
</evidence>
<protein>
    <recommendedName>
        <fullName evidence="6">Phosphate ABC transporter permease subunit PstC</fullName>
    </recommendedName>
</protein>
<dbReference type="KEGG" id="wna:KA717_01230"/>
<accession>A0A977L089</accession>
<dbReference type="GO" id="GO:0005886">
    <property type="term" value="C:plasma membrane"/>
    <property type="evidence" value="ECO:0007669"/>
    <property type="project" value="UniProtKB-SubCell"/>
</dbReference>
<reference evidence="5" key="1">
    <citation type="submission" date="2021-04" db="EMBL/GenBank/DDBJ databases">
        <title>Genome sequence of Woronichinia naegeliana from Washington state freshwater lake bloom.</title>
        <authorList>
            <person name="Dreher T.W."/>
        </authorList>
    </citation>
    <scope>NUCLEOTIDE SEQUENCE</scope>
    <source>
        <strain evidence="5">WA131</strain>
    </source>
</reference>
<proteinExistence type="predicted"/>
<evidence type="ECO:0000256" key="3">
    <source>
        <dbReference type="ARBA" id="ARBA00022475"/>
    </source>
</evidence>
<evidence type="ECO:0008006" key="6">
    <source>
        <dbReference type="Google" id="ProtNLM"/>
    </source>
</evidence>
<feature type="transmembrane region" description="Helical" evidence="4">
    <location>
        <begin position="96"/>
        <end position="119"/>
    </location>
</feature>
<keyword evidence="4" id="KW-0472">Membrane</keyword>
<keyword evidence="4" id="KW-1133">Transmembrane helix</keyword>
<comment type="subcellular location">
    <subcellularLocation>
        <location evidence="1">Cell membrane</location>
        <topology evidence="1">Multi-pass membrane protein</topology>
    </subcellularLocation>
</comment>
<sequence length="121" mass="13001">MTLSPSAFDDDSLFSGDNSLVKQAGDDIPEKIIGSILFICAFVSVATTFGIIAIIFTETLDFFKDVTLAQFFLDTQWTPLFVTPRFGIWPLINGTFLTSAIAIGVAVPLGLSSAIYLGLAE</sequence>
<keyword evidence="3" id="KW-1003">Cell membrane</keyword>
<dbReference type="PANTHER" id="PTHR30425">
    <property type="entry name" value="PHOSPHATE TRANSPORT SYSTEM PERMEASE PROTEIN PST"/>
    <property type="match status" value="1"/>
</dbReference>
<evidence type="ECO:0000256" key="2">
    <source>
        <dbReference type="ARBA" id="ARBA00022448"/>
    </source>
</evidence>
<name>A0A977L089_9CYAN</name>
<organism evidence="5">
    <name type="scientific">Woronichinia naegeliana WA131</name>
    <dbReference type="NCBI Taxonomy" id="2824559"/>
    <lineage>
        <taxon>Bacteria</taxon>
        <taxon>Bacillati</taxon>
        <taxon>Cyanobacteriota</taxon>
        <taxon>Cyanophyceae</taxon>
        <taxon>Synechococcales</taxon>
        <taxon>Coelosphaeriaceae</taxon>
        <taxon>Woronichinia</taxon>
    </lineage>
</organism>